<reference evidence="4 5" key="1">
    <citation type="journal article" date="2024" name="Ann. Entomol. Soc. Am.">
        <title>Genomic analyses of the southern and eastern yellowjacket wasps (Hymenoptera: Vespidae) reveal evolutionary signatures of social life.</title>
        <authorList>
            <person name="Catto M.A."/>
            <person name="Caine P.B."/>
            <person name="Orr S.E."/>
            <person name="Hunt B.G."/>
            <person name="Goodisman M.A.D."/>
        </authorList>
    </citation>
    <scope>NUCLEOTIDE SEQUENCE [LARGE SCALE GENOMIC DNA]</scope>
    <source>
        <strain evidence="4">233</strain>
        <tissue evidence="4">Head and thorax</tissue>
    </source>
</reference>
<dbReference type="AlphaFoldDB" id="A0ABD1ZXV9"/>
<evidence type="ECO:0000256" key="1">
    <source>
        <dbReference type="SAM" id="Coils"/>
    </source>
</evidence>
<feature type="compositionally biased region" description="Polar residues" evidence="2">
    <location>
        <begin position="394"/>
        <end position="403"/>
    </location>
</feature>
<organism evidence="4 5">
    <name type="scientific">Vespula squamosa</name>
    <name type="common">Southern yellow jacket</name>
    <name type="synonym">Wasp</name>
    <dbReference type="NCBI Taxonomy" id="30214"/>
    <lineage>
        <taxon>Eukaryota</taxon>
        <taxon>Metazoa</taxon>
        <taxon>Ecdysozoa</taxon>
        <taxon>Arthropoda</taxon>
        <taxon>Hexapoda</taxon>
        <taxon>Insecta</taxon>
        <taxon>Pterygota</taxon>
        <taxon>Neoptera</taxon>
        <taxon>Endopterygota</taxon>
        <taxon>Hymenoptera</taxon>
        <taxon>Apocrita</taxon>
        <taxon>Aculeata</taxon>
        <taxon>Vespoidea</taxon>
        <taxon>Vespidae</taxon>
        <taxon>Vespinae</taxon>
        <taxon>Vespula</taxon>
    </lineage>
</organism>
<gene>
    <name evidence="4" type="ORF">V1478_017214</name>
</gene>
<feature type="compositionally biased region" description="Polar residues" evidence="2">
    <location>
        <begin position="232"/>
        <end position="245"/>
    </location>
</feature>
<dbReference type="Pfam" id="PF25986">
    <property type="entry name" value="Kazrin"/>
    <property type="match status" value="1"/>
</dbReference>
<feature type="compositionally biased region" description="Basic and acidic residues" evidence="2">
    <location>
        <begin position="366"/>
        <end position="393"/>
    </location>
</feature>
<evidence type="ECO:0000256" key="2">
    <source>
        <dbReference type="SAM" id="MobiDB-lite"/>
    </source>
</evidence>
<feature type="compositionally biased region" description="Gly residues" evidence="2">
    <location>
        <begin position="142"/>
        <end position="154"/>
    </location>
</feature>
<feature type="compositionally biased region" description="Basic and acidic residues" evidence="2">
    <location>
        <begin position="417"/>
        <end position="428"/>
    </location>
</feature>
<feature type="coiled-coil region" evidence="1">
    <location>
        <begin position="562"/>
        <end position="596"/>
    </location>
</feature>
<sequence>MLVLKTNTTLLYKDLFEWWNEETEYIFRRIRKSAALARGYNRLSLERLSEDRLTMQAERGSNWNFSSNKRHLILESILFVKRGCKKQTNLFKEKEERMEGTETAVGNEADRSLSLAACLADKEVALSHARATIKELQRQLMEGGGGGGGGGGGARLSDQATPGAGSNSRGGVSGIIPHIDSQPPSGTTELGMTSNTSGGVTYAISSGGHTGDRGRCSADCGVRGSGDRESGGATSIGGNLSDSTTDPTLASIERILADAQTKLFVMTEKNAGTGARLDRGLKRGREESVILRGESCDVAALNDNGATSNSDLGNGGMINGNSNGSSPAFSGIGNTNLCQEGNESQTHAQEDGKRLRTVLIAAQLRREVRPATNEKNRPIGGKDRSSPIDRKSNPVETRNSSPCGSPGEKTRRSCALNRDKTRLGESRSRSVSPDRGSSNRTSFLHRDCSDLSGIERLRISTNPDSLRSRRFCRVVRRIRRPTFVRRSLIMTYDRRKKMNQDQETRLSGKFFRDLRRQRRSKVGARLSDLHCSRSSGVAEVTRLRRLLLTGAARGEIGTEDAALEEEARFVALEMELQHAREALHALKADRKRFKVEKFDLIQGFIFTFFFMLRLIERNTLLEQSCN</sequence>
<feature type="region of interest" description="Disordered" evidence="2">
    <location>
        <begin position="307"/>
        <end position="352"/>
    </location>
</feature>
<protein>
    <submittedName>
        <fullName evidence="4">Kazrin isoform X1</fullName>
    </submittedName>
</protein>
<name>A0ABD1ZXV9_VESSQ</name>
<feature type="region of interest" description="Disordered" evidence="2">
    <location>
        <begin position="366"/>
        <end position="445"/>
    </location>
</feature>
<proteinExistence type="predicted"/>
<evidence type="ECO:0000313" key="4">
    <source>
        <dbReference type="EMBL" id="KAL2713206.1"/>
    </source>
</evidence>
<feature type="compositionally biased region" description="Polar residues" evidence="2">
    <location>
        <begin position="429"/>
        <end position="442"/>
    </location>
</feature>
<feature type="compositionally biased region" description="Polar residues" evidence="2">
    <location>
        <begin position="332"/>
        <end position="347"/>
    </location>
</feature>
<feature type="compositionally biased region" description="Polar residues" evidence="2">
    <location>
        <begin position="182"/>
        <end position="199"/>
    </location>
</feature>
<comment type="caution">
    <text evidence="4">The sequence shown here is derived from an EMBL/GenBank/DDBJ whole genome shotgun (WGS) entry which is preliminary data.</text>
</comment>
<feature type="region of interest" description="Disordered" evidence="2">
    <location>
        <begin position="140"/>
        <end position="245"/>
    </location>
</feature>
<evidence type="ECO:0000313" key="5">
    <source>
        <dbReference type="Proteomes" id="UP001607302"/>
    </source>
</evidence>
<dbReference type="InterPro" id="IPR059089">
    <property type="entry name" value="Kazrin_N"/>
</dbReference>
<feature type="domain" description="Kazrin N-terminal" evidence="3">
    <location>
        <begin position="538"/>
        <end position="602"/>
    </location>
</feature>
<feature type="compositionally biased region" description="Polar residues" evidence="2">
    <location>
        <begin position="158"/>
        <end position="170"/>
    </location>
</feature>
<dbReference type="Proteomes" id="UP001607302">
    <property type="component" value="Unassembled WGS sequence"/>
</dbReference>
<keyword evidence="1" id="KW-0175">Coiled coil</keyword>
<evidence type="ECO:0000259" key="3">
    <source>
        <dbReference type="Pfam" id="PF25986"/>
    </source>
</evidence>
<dbReference type="EMBL" id="JAUDFV010000160">
    <property type="protein sequence ID" value="KAL2713206.1"/>
    <property type="molecule type" value="Genomic_DNA"/>
</dbReference>
<accession>A0ABD1ZXV9</accession>
<keyword evidence="5" id="KW-1185">Reference proteome</keyword>